<dbReference type="EMBL" id="JAZHBM010000068">
    <property type="protein sequence ID" value="MEF3084028.1"/>
    <property type="molecule type" value="Genomic_DNA"/>
</dbReference>
<evidence type="ECO:0000313" key="4">
    <source>
        <dbReference type="Proteomes" id="UP001358324"/>
    </source>
</evidence>
<dbReference type="InterPro" id="IPR016161">
    <property type="entry name" value="Ald_DH/histidinol_DH"/>
</dbReference>
<feature type="region of interest" description="Disordered" evidence="1">
    <location>
        <begin position="67"/>
        <end position="96"/>
    </location>
</feature>
<gene>
    <name evidence="3" type="ORF">V3391_17715</name>
</gene>
<dbReference type="Gene3D" id="3.40.309.10">
    <property type="entry name" value="Aldehyde Dehydrogenase, Chain A, domain 2"/>
    <property type="match status" value="1"/>
</dbReference>
<name>A0ABU7WJ90_9GAMM</name>
<dbReference type="InterPro" id="IPR016163">
    <property type="entry name" value="Ald_DH_C"/>
</dbReference>
<dbReference type="RefSeq" id="WP_332079767.1">
    <property type="nucleotide sequence ID" value="NZ_JAZHBM010000068.1"/>
</dbReference>
<feature type="non-terminal residue" evidence="3">
    <location>
        <position position="1"/>
    </location>
</feature>
<reference evidence="3 4" key="1">
    <citation type="submission" date="2024-01" db="EMBL/GenBank/DDBJ databases">
        <title>Novel species of the genus Luteimonas isolated from rivers.</title>
        <authorList>
            <person name="Lu H."/>
        </authorList>
    </citation>
    <scope>NUCLEOTIDE SEQUENCE [LARGE SCALE GENOMIC DNA]</scope>
    <source>
        <strain evidence="3 4">SMYT11W</strain>
    </source>
</reference>
<dbReference type="Proteomes" id="UP001358324">
    <property type="component" value="Unassembled WGS sequence"/>
</dbReference>
<feature type="non-terminal residue" evidence="3">
    <location>
        <position position="96"/>
    </location>
</feature>
<dbReference type="PANTHER" id="PTHR43111:SF1">
    <property type="entry name" value="ALDEHYDE DEHYDROGENASE B-RELATED"/>
    <property type="match status" value="1"/>
</dbReference>
<evidence type="ECO:0000256" key="1">
    <source>
        <dbReference type="SAM" id="MobiDB-lite"/>
    </source>
</evidence>
<protein>
    <submittedName>
        <fullName evidence="3">Aldehyde dehydrogenase family protein</fullName>
    </submittedName>
</protein>
<evidence type="ECO:0000313" key="3">
    <source>
        <dbReference type="EMBL" id="MEF3084028.1"/>
    </source>
</evidence>
<dbReference type="InterPro" id="IPR015590">
    <property type="entry name" value="Aldehyde_DH_dom"/>
</dbReference>
<proteinExistence type="predicted"/>
<organism evidence="3 4">
    <name type="scientific">Luteimonas flava</name>
    <dbReference type="NCBI Taxonomy" id="3115822"/>
    <lineage>
        <taxon>Bacteria</taxon>
        <taxon>Pseudomonadati</taxon>
        <taxon>Pseudomonadota</taxon>
        <taxon>Gammaproteobacteria</taxon>
        <taxon>Lysobacterales</taxon>
        <taxon>Lysobacteraceae</taxon>
        <taxon>Luteimonas</taxon>
    </lineage>
</organism>
<sequence length="96" mass="9971">GIAEGSFFAPTLLLCRDGHRNDAVHDVEAFGPVSTIISYNGIDEALELAARGKGSLVSTLVTREPAGGPTVQLDVGTGPAQSRKQGRVLTLTRGPD</sequence>
<dbReference type="SUPFAM" id="SSF53720">
    <property type="entry name" value="ALDH-like"/>
    <property type="match status" value="1"/>
</dbReference>
<keyword evidence="4" id="KW-1185">Reference proteome</keyword>
<evidence type="ECO:0000259" key="2">
    <source>
        <dbReference type="Pfam" id="PF00171"/>
    </source>
</evidence>
<feature type="domain" description="Aldehyde dehydrogenase" evidence="2">
    <location>
        <begin position="3"/>
        <end position="66"/>
    </location>
</feature>
<dbReference type="PANTHER" id="PTHR43111">
    <property type="entry name" value="ALDEHYDE DEHYDROGENASE B-RELATED"/>
    <property type="match status" value="1"/>
</dbReference>
<dbReference type="Pfam" id="PF00171">
    <property type="entry name" value="Aldedh"/>
    <property type="match status" value="1"/>
</dbReference>
<accession>A0ABU7WJ90</accession>
<comment type="caution">
    <text evidence="3">The sequence shown here is derived from an EMBL/GenBank/DDBJ whole genome shotgun (WGS) entry which is preliminary data.</text>
</comment>